<dbReference type="PANTHER" id="PTHR33198">
    <property type="entry name" value="ANK_REP_REGION DOMAIN-CONTAINING PROTEIN-RELATED"/>
    <property type="match status" value="1"/>
</dbReference>
<comment type="caution">
    <text evidence="1">The sequence shown here is derived from an EMBL/GenBank/DDBJ whole genome shotgun (WGS) entry which is preliminary data.</text>
</comment>
<dbReference type="EMBL" id="VTPC01002976">
    <property type="protein sequence ID" value="KAF2899212.1"/>
    <property type="molecule type" value="Genomic_DNA"/>
</dbReference>
<reference evidence="1" key="1">
    <citation type="submission" date="2019-08" db="EMBL/GenBank/DDBJ databases">
        <title>The genome of the North American firefly Photinus pyralis.</title>
        <authorList>
            <consortium name="Photinus pyralis genome working group"/>
            <person name="Fallon T.R."/>
            <person name="Sander Lower S.E."/>
            <person name="Weng J.-K."/>
        </authorList>
    </citation>
    <scope>NUCLEOTIDE SEQUENCE</scope>
    <source>
        <strain evidence="1">TRF0915ILg1</strain>
        <tissue evidence="1">Whole body</tissue>
    </source>
</reference>
<evidence type="ECO:0000313" key="1">
    <source>
        <dbReference type="EMBL" id="KAF2899212.1"/>
    </source>
</evidence>
<dbReference type="AlphaFoldDB" id="A0A8K0DA55"/>
<evidence type="ECO:0000313" key="2">
    <source>
        <dbReference type="Proteomes" id="UP000801492"/>
    </source>
</evidence>
<accession>A0A8K0DA55</accession>
<protein>
    <submittedName>
        <fullName evidence="1">Uncharacterized protein</fullName>
    </submittedName>
</protein>
<dbReference type="Proteomes" id="UP000801492">
    <property type="component" value="Unassembled WGS sequence"/>
</dbReference>
<organism evidence="1 2">
    <name type="scientific">Ignelater luminosus</name>
    <name type="common">Cucubano</name>
    <name type="synonym">Pyrophorus luminosus</name>
    <dbReference type="NCBI Taxonomy" id="2038154"/>
    <lineage>
        <taxon>Eukaryota</taxon>
        <taxon>Metazoa</taxon>
        <taxon>Ecdysozoa</taxon>
        <taxon>Arthropoda</taxon>
        <taxon>Hexapoda</taxon>
        <taxon>Insecta</taxon>
        <taxon>Pterygota</taxon>
        <taxon>Neoptera</taxon>
        <taxon>Endopterygota</taxon>
        <taxon>Coleoptera</taxon>
        <taxon>Polyphaga</taxon>
        <taxon>Elateriformia</taxon>
        <taxon>Elateroidea</taxon>
        <taxon>Elateridae</taxon>
        <taxon>Agrypninae</taxon>
        <taxon>Pyrophorini</taxon>
        <taxon>Ignelater</taxon>
    </lineage>
</organism>
<sequence length="142" mass="16335">MAVSNIPLPPTLDIKNGNIMNNLNLFKKAWAHYEVATGLDSQPHNKRISNLMLTIGNDAFKFYERLTLNQTQKLTTGNILKALEDHLKPKINVTYERYVFHSRRQQANEPFADFLAKLRRLVVTCSFGSYDNEFLKDGIVSY</sequence>
<proteinExistence type="predicted"/>
<gene>
    <name evidence="1" type="ORF">ILUMI_06964</name>
</gene>
<keyword evidence="2" id="KW-1185">Reference proteome</keyword>
<name>A0A8K0DA55_IGNLU</name>
<dbReference type="OrthoDB" id="8056305at2759"/>